<dbReference type="EnsemblPlants" id="OMERI06G16840.2">
    <property type="protein sequence ID" value="OMERI06G16840.2"/>
    <property type="gene ID" value="OMERI06G16840"/>
</dbReference>
<dbReference type="InterPro" id="IPR046960">
    <property type="entry name" value="PPR_At4g14850-like_plant"/>
</dbReference>
<feature type="repeat" description="PPR" evidence="3">
    <location>
        <begin position="36"/>
        <end position="70"/>
    </location>
</feature>
<dbReference type="InterPro" id="IPR011990">
    <property type="entry name" value="TPR-like_helical_dom_sf"/>
</dbReference>
<dbReference type="Gene3D" id="1.25.40.10">
    <property type="entry name" value="Tetratricopeptide repeat domain"/>
    <property type="match status" value="6"/>
</dbReference>
<protein>
    <recommendedName>
        <fullName evidence="7">DYW domain-containing protein</fullName>
    </recommendedName>
</protein>
<dbReference type="STRING" id="40149.A0A0E0E259"/>
<dbReference type="PANTHER" id="PTHR47926">
    <property type="entry name" value="PENTATRICOPEPTIDE REPEAT-CONTAINING PROTEIN"/>
    <property type="match status" value="1"/>
</dbReference>
<feature type="repeat" description="PPR" evidence="3">
    <location>
        <begin position="475"/>
        <end position="509"/>
    </location>
</feature>
<keyword evidence="2" id="KW-0809">Transit peptide</keyword>
<keyword evidence="6" id="KW-1185">Reference proteome</keyword>
<dbReference type="Pfam" id="PF01535">
    <property type="entry name" value="PPR"/>
    <property type="match status" value="5"/>
</dbReference>
<keyword evidence="1" id="KW-0677">Repeat</keyword>
<feature type="region of interest" description="Disordered" evidence="4">
    <location>
        <begin position="763"/>
        <end position="798"/>
    </location>
</feature>
<name>A0A0E0E259_9ORYZ</name>
<reference evidence="5" key="1">
    <citation type="submission" date="2015-04" db="UniProtKB">
        <authorList>
            <consortium name="EnsemblPlants"/>
        </authorList>
    </citation>
    <scope>IDENTIFICATION</scope>
</reference>
<feature type="compositionally biased region" description="Low complexity" evidence="4">
    <location>
        <begin position="766"/>
        <end position="776"/>
    </location>
</feature>
<dbReference type="GO" id="GO:0003723">
    <property type="term" value="F:RNA binding"/>
    <property type="evidence" value="ECO:0007669"/>
    <property type="project" value="InterPro"/>
</dbReference>
<accession>A0A0E0E259</accession>
<evidence type="ECO:0000313" key="6">
    <source>
        <dbReference type="Proteomes" id="UP000008021"/>
    </source>
</evidence>
<evidence type="ECO:0000256" key="3">
    <source>
        <dbReference type="PROSITE-ProRule" id="PRU00708"/>
    </source>
</evidence>
<feature type="repeat" description="PPR" evidence="3">
    <location>
        <begin position="374"/>
        <end position="408"/>
    </location>
</feature>
<evidence type="ECO:0000313" key="5">
    <source>
        <dbReference type="EnsemblPlants" id="OMERI06G16840.2"/>
    </source>
</evidence>
<dbReference type="FunFam" id="1.25.40.10:FF:000893">
    <property type="entry name" value="Pentatricopeptide repeat-containing protein"/>
    <property type="match status" value="1"/>
</dbReference>
<dbReference type="PANTHER" id="PTHR47926:SF443">
    <property type="entry name" value="PENTATRICOPEPTIDE REPEAT-CONTAINING PROTEIN"/>
    <property type="match status" value="1"/>
</dbReference>
<dbReference type="InterPro" id="IPR002885">
    <property type="entry name" value="PPR_rpt"/>
</dbReference>
<dbReference type="FunFam" id="1.25.40.10:FF:002349">
    <property type="entry name" value="Putative pentatricopeptide repeat family protein"/>
    <property type="match status" value="1"/>
</dbReference>
<evidence type="ECO:0000256" key="2">
    <source>
        <dbReference type="ARBA" id="ARBA00022946"/>
    </source>
</evidence>
<evidence type="ECO:0000256" key="4">
    <source>
        <dbReference type="SAM" id="MobiDB-lite"/>
    </source>
</evidence>
<dbReference type="GO" id="GO:0009451">
    <property type="term" value="P:RNA modification"/>
    <property type="evidence" value="ECO:0007669"/>
    <property type="project" value="InterPro"/>
</dbReference>
<dbReference type="AlphaFoldDB" id="A0A0E0E259"/>
<dbReference type="PROSITE" id="PS51375">
    <property type="entry name" value="PPR"/>
    <property type="match status" value="3"/>
</dbReference>
<dbReference type="Proteomes" id="UP000008021">
    <property type="component" value="Chromosome 6"/>
</dbReference>
<dbReference type="NCBIfam" id="TIGR00756">
    <property type="entry name" value="PPR"/>
    <property type="match status" value="3"/>
</dbReference>
<dbReference type="eggNOG" id="KOG4197">
    <property type="taxonomic scope" value="Eukaryota"/>
</dbReference>
<dbReference type="Pfam" id="PF20431">
    <property type="entry name" value="E_motif"/>
    <property type="match status" value="1"/>
</dbReference>
<dbReference type="InterPro" id="IPR046848">
    <property type="entry name" value="E_motif"/>
</dbReference>
<dbReference type="Gramene" id="OMERI06G16840.2">
    <property type="protein sequence ID" value="OMERI06G16840.2"/>
    <property type="gene ID" value="OMERI06G16840"/>
</dbReference>
<dbReference type="Pfam" id="PF13041">
    <property type="entry name" value="PPR_2"/>
    <property type="match status" value="2"/>
</dbReference>
<proteinExistence type="predicted"/>
<evidence type="ECO:0008006" key="7">
    <source>
        <dbReference type="Google" id="ProtNLM"/>
    </source>
</evidence>
<sequence>MHDHLAALLLRGSGGHHHPHPRTVHGAAVKLGCLASTYLCNNLLLSYQARGHLADARGVFDEMPRRNVVSWSVLIAASSRLGVLGDALSLFAGMLRGGERDRPNSFTVAALVAGCARAKDGVAGEQVHASAVKLGVDEDESVAGTLVDMYAKCGRVGSSWRAFVLTPQSSVLSWTSMIACLVNHGDAGYRDTAIALFKKMLVLKVWPTNATFSCILKVFDVPELLPSGKQVHGCLVKMGTEVDPVLGTALLAMYGRCGGMDEITRLACRIRHDSFSRTSLLVAYARNGCNMEAVRVFRDMLMGHMPIDQSAITSLLQVCSSLGQLRMVKEIHCYALKNFFRLDTLLLNAIITVYGKCGDITSAEIVFNTLENKDTISWTALLTCYVQNDLSQEALFFFREMVRKGLESSIFCITSVLRACSATSSLSCGWQIHSRVVKLGVDDDTSVENALVTMYAKCGVVQVALKIFNSMRNRGIISWNALITSFSQHGNEVAAIQLFDMMQEEMVCPDDYTFVGLLSSCSRMGLVAEGCEYFKQMKSKYNLEPKMEHYTCMVDLFARAGRFSDAMKFIDAMPCQPDQLVWEALLASCRVHGNLDLGRMAAKKILEIKPEDPSPYIILSSIHASIDMWDEKARNRTLLDFQQLRKDVGSSQLDSQGFSDDIFNTLQVGKFQWPRRITSRAAKMNKVTLESRLPIMSSNRSSRMAVTVLVGVVTGMLILTLLPWQVTALPPGSVVLGLYVHVSAEERWRLESMYTHVPWRMEQETEGSSVSGGEESPPLPHRRRRSSRCCSATTAARRSARICSWRRSDSPRSTNSASFRS</sequence>
<reference evidence="5" key="2">
    <citation type="submission" date="2018-05" db="EMBL/GenBank/DDBJ databases">
        <title>OmerRS3 (Oryza meridionalis Reference Sequence Version 3).</title>
        <authorList>
            <person name="Zhang J."/>
            <person name="Kudrna D."/>
            <person name="Lee S."/>
            <person name="Talag J."/>
            <person name="Welchert J."/>
            <person name="Wing R.A."/>
        </authorList>
    </citation>
    <scope>NUCLEOTIDE SEQUENCE [LARGE SCALE GENOMIC DNA]</scope>
    <source>
        <strain evidence="5">cv. OR44</strain>
    </source>
</reference>
<organism evidence="5">
    <name type="scientific">Oryza meridionalis</name>
    <dbReference type="NCBI Taxonomy" id="40149"/>
    <lineage>
        <taxon>Eukaryota</taxon>
        <taxon>Viridiplantae</taxon>
        <taxon>Streptophyta</taxon>
        <taxon>Embryophyta</taxon>
        <taxon>Tracheophyta</taxon>
        <taxon>Spermatophyta</taxon>
        <taxon>Magnoliopsida</taxon>
        <taxon>Liliopsida</taxon>
        <taxon>Poales</taxon>
        <taxon>Poaceae</taxon>
        <taxon>BOP clade</taxon>
        <taxon>Oryzoideae</taxon>
        <taxon>Oryzeae</taxon>
        <taxon>Oryzinae</taxon>
        <taxon>Oryza</taxon>
    </lineage>
</organism>
<feature type="compositionally biased region" description="Low complexity" evidence="4">
    <location>
        <begin position="788"/>
        <end position="797"/>
    </location>
</feature>
<evidence type="ECO:0000256" key="1">
    <source>
        <dbReference type="ARBA" id="ARBA00022737"/>
    </source>
</evidence>